<dbReference type="PANTHER" id="PTHR33240:SF17">
    <property type="entry name" value="EUKARYOTIC PEPTIDE CHAIN RELEASE FACTOR GTP-BINDING SUBUNIT-LIKE"/>
    <property type="match status" value="1"/>
</dbReference>
<dbReference type="RefSeq" id="XP_014511569.1">
    <property type="nucleotide sequence ID" value="XM_014656083.1"/>
</dbReference>
<name>A0A1S3V097_VIGRR</name>
<dbReference type="PANTHER" id="PTHR33240">
    <property type="entry name" value="OS08G0508500 PROTEIN"/>
    <property type="match status" value="1"/>
</dbReference>
<reference evidence="2" key="1">
    <citation type="journal article" date="2014" name="Nat. Commun.">
        <title>Genome sequence of mungbean and insights into evolution within Vigna species.</title>
        <authorList>
            <person name="Kang Y.J."/>
            <person name="Kim S.K."/>
            <person name="Kim M.Y."/>
            <person name="Lestari P."/>
            <person name="Kim K.H."/>
            <person name="Ha B.K."/>
            <person name="Jun T.H."/>
            <person name="Hwang W.J."/>
            <person name="Lee T."/>
            <person name="Lee J."/>
            <person name="Shim S."/>
            <person name="Yoon M.Y."/>
            <person name="Jang Y.E."/>
            <person name="Han K.S."/>
            <person name="Taeprayoon P."/>
            <person name="Yoon N."/>
            <person name="Somta P."/>
            <person name="Tanya P."/>
            <person name="Kim K.S."/>
            <person name="Gwag J.G."/>
            <person name="Moon J.K."/>
            <person name="Lee Y.H."/>
            <person name="Park B.S."/>
            <person name="Bombarely A."/>
            <person name="Doyle J.J."/>
            <person name="Jackson S.A."/>
            <person name="Schafleitner R."/>
            <person name="Srinives P."/>
            <person name="Varshney R.K."/>
            <person name="Lee S.H."/>
        </authorList>
    </citation>
    <scope>NUCLEOTIDE SEQUENCE [LARGE SCALE GENOMIC DNA]</scope>
    <source>
        <strain evidence="2">cv. VC1973A</strain>
    </source>
</reference>
<reference evidence="3" key="2">
    <citation type="submission" date="2025-08" db="UniProtKB">
        <authorList>
            <consortium name="RefSeq"/>
        </authorList>
    </citation>
    <scope>IDENTIFICATION</scope>
    <source>
        <tissue evidence="3">Leaf</tissue>
    </source>
</reference>
<gene>
    <name evidence="3" type="primary">LOC106770266</name>
</gene>
<dbReference type="AlphaFoldDB" id="A0A1S3V097"/>
<feature type="region of interest" description="Disordered" evidence="1">
    <location>
        <begin position="45"/>
        <end position="99"/>
    </location>
</feature>
<proteinExistence type="predicted"/>
<sequence>MPRTADATKICLFHANQGHSTKDCTTLREELKRLIRVGYLRQFMKEEPKSRKRSPRRERSPKRIHDTNVRPRDCSRSRPRERDHSRSCPRKHTRQRMIRGRKKTISGGFAGGGVSSSARKRHLRNLQSVNNIRHNSLSMPDIIFTDVDFHALEPDQDDPMVITAEIALYDVNKVLVVQDSSVNILYWTTFLKIDLSEDIICPFNEQIVGFVGERVDTRGYLDLRTRSGTQDNAKKLRVWFLLVEANTSYNALLGRPCLNAFGAIVSTPHLTMKFPSNKGTICTVKADQKTARQFYVAGLKFTPYISKRRSKGA</sequence>
<keyword evidence="2" id="KW-1185">Reference proteome</keyword>
<dbReference type="GeneID" id="106770266"/>
<feature type="compositionally biased region" description="Basic and acidic residues" evidence="1">
    <location>
        <begin position="57"/>
        <end position="86"/>
    </location>
</feature>
<feature type="compositionally biased region" description="Basic residues" evidence="1">
    <location>
        <begin position="87"/>
        <end position="99"/>
    </location>
</feature>
<protein>
    <submittedName>
        <fullName evidence="3">Uncharacterized protein LOC106770266</fullName>
    </submittedName>
</protein>
<evidence type="ECO:0000313" key="2">
    <source>
        <dbReference type="Proteomes" id="UP000087766"/>
    </source>
</evidence>
<organism evidence="2 3">
    <name type="scientific">Vigna radiata var. radiata</name>
    <name type="common">Mung bean</name>
    <name type="synonym">Phaseolus aureus</name>
    <dbReference type="NCBI Taxonomy" id="3916"/>
    <lineage>
        <taxon>Eukaryota</taxon>
        <taxon>Viridiplantae</taxon>
        <taxon>Streptophyta</taxon>
        <taxon>Embryophyta</taxon>
        <taxon>Tracheophyta</taxon>
        <taxon>Spermatophyta</taxon>
        <taxon>Magnoliopsida</taxon>
        <taxon>eudicotyledons</taxon>
        <taxon>Gunneridae</taxon>
        <taxon>Pentapetalae</taxon>
        <taxon>rosids</taxon>
        <taxon>fabids</taxon>
        <taxon>Fabales</taxon>
        <taxon>Fabaceae</taxon>
        <taxon>Papilionoideae</taxon>
        <taxon>50 kb inversion clade</taxon>
        <taxon>NPAAA clade</taxon>
        <taxon>indigoferoid/millettioid clade</taxon>
        <taxon>Phaseoleae</taxon>
        <taxon>Vigna</taxon>
    </lineage>
</organism>
<evidence type="ECO:0000256" key="1">
    <source>
        <dbReference type="SAM" id="MobiDB-lite"/>
    </source>
</evidence>
<evidence type="ECO:0000313" key="3">
    <source>
        <dbReference type="RefSeq" id="XP_014511569.1"/>
    </source>
</evidence>
<accession>A0A1S3V097</accession>
<dbReference type="KEGG" id="vra:106770266"/>
<dbReference type="Proteomes" id="UP000087766">
    <property type="component" value="Chromosome 8"/>
</dbReference>
<dbReference type="OrthoDB" id="1400091at2759"/>